<evidence type="ECO:0000313" key="2">
    <source>
        <dbReference type="Proteomes" id="UP000663440"/>
    </source>
</evidence>
<name>A0ABX7QJ78_9FLAO</name>
<evidence type="ECO:0000313" key="1">
    <source>
        <dbReference type="EMBL" id="QSW90730.1"/>
    </source>
</evidence>
<gene>
    <name evidence="1" type="ORF">J0383_07940</name>
</gene>
<accession>A0ABX7QJ78</accession>
<proteinExistence type="predicted"/>
<protein>
    <submittedName>
        <fullName evidence="1">Uncharacterized protein</fullName>
    </submittedName>
</protein>
<organism evidence="1 2">
    <name type="scientific">Flavobacterium endoglycinae</name>
    <dbReference type="NCBI Taxonomy" id="2816357"/>
    <lineage>
        <taxon>Bacteria</taxon>
        <taxon>Pseudomonadati</taxon>
        <taxon>Bacteroidota</taxon>
        <taxon>Flavobacteriia</taxon>
        <taxon>Flavobacteriales</taxon>
        <taxon>Flavobacteriaceae</taxon>
        <taxon>Flavobacterium</taxon>
    </lineage>
</organism>
<reference evidence="1 2" key="1">
    <citation type="submission" date="2021-03" db="EMBL/GenBank/DDBJ databases">
        <title>Flavobacterium kribbensis sp. nov, an endophytic bacteria, isolated from soybean.</title>
        <authorList>
            <person name="Lee J."/>
            <person name="Seo J."/>
        </authorList>
    </citation>
    <scope>NUCLEOTIDE SEQUENCE [LARGE SCALE GENOMIC DNA]</scope>
    <source>
        <strain evidence="1 2">BB8</strain>
    </source>
</reference>
<dbReference type="RefSeq" id="WP_207297879.1">
    <property type="nucleotide sequence ID" value="NZ_CP071448.1"/>
</dbReference>
<keyword evidence="2" id="KW-1185">Reference proteome</keyword>
<dbReference type="EMBL" id="CP071448">
    <property type="protein sequence ID" value="QSW90730.1"/>
    <property type="molecule type" value="Genomic_DNA"/>
</dbReference>
<sequence>MKNNKIQLGDSTMKAVVKMADGNYGAVTPLLELLESDHIDPDNALGGIGVLLFLDSLGIYGTDLYVLYSDICGQDIVKMIAVLRATQMGIFETWTLKDACSRQDFSGRDLVPVNELYEKVKERLPRFNS</sequence>
<dbReference type="Proteomes" id="UP000663440">
    <property type="component" value="Chromosome"/>
</dbReference>